<dbReference type="Proteomes" id="UP000358545">
    <property type="component" value="Unassembled WGS sequence"/>
</dbReference>
<accession>A0A461Q1N6</accession>
<name>A0A461Q1N6_LISMN</name>
<comment type="caution">
    <text evidence="1">The sequence shown here is derived from an EMBL/GenBank/DDBJ whole genome shotgun (WGS) entry which is preliminary data.</text>
</comment>
<organism evidence="1 2">
    <name type="scientific">Listeria monocytogenes</name>
    <dbReference type="NCBI Taxonomy" id="1639"/>
    <lineage>
        <taxon>Bacteria</taxon>
        <taxon>Bacillati</taxon>
        <taxon>Bacillota</taxon>
        <taxon>Bacilli</taxon>
        <taxon>Bacillales</taxon>
        <taxon>Listeriaceae</taxon>
        <taxon>Listeria</taxon>
    </lineage>
</organism>
<dbReference type="AlphaFoldDB" id="A0A461Q1N6"/>
<dbReference type="EMBL" id="AABAGT010000020">
    <property type="protein sequence ID" value="EAG0868066.1"/>
    <property type="molecule type" value="Genomic_DNA"/>
</dbReference>
<proteinExistence type="predicted"/>
<dbReference type="RefSeq" id="WP_060597456.1">
    <property type="nucleotide sequence ID" value="NZ_JABXLW010000010.1"/>
</dbReference>
<gene>
    <name evidence="1" type="ORF">A8L61_12320</name>
</gene>
<protein>
    <submittedName>
        <fullName evidence="1">Uncharacterized protein</fullName>
    </submittedName>
</protein>
<evidence type="ECO:0000313" key="1">
    <source>
        <dbReference type="EMBL" id="EAG0868066.1"/>
    </source>
</evidence>
<evidence type="ECO:0000313" key="2">
    <source>
        <dbReference type="Proteomes" id="UP000358545"/>
    </source>
</evidence>
<reference evidence="1 2" key="1">
    <citation type="submission" date="2018-06" db="EMBL/GenBank/DDBJ databases">
        <authorList>
            <consortium name="PulseNet: The National Subtyping Network for Foodborne Disease Surveillance"/>
            <person name="Tarr C.L."/>
            <person name="Trees E."/>
            <person name="Katz L.S."/>
            <person name="Carleton-Romer H.A."/>
            <person name="Stroika S."/>
            <person name="Kucerova Z."/>
            <person name="Roache K.F."/>
            <person name="Sabol A.L."/>
            <person name="Besser J."/>
            <person name="Gerner-Smidt P."/>
        </authorList>
    </citation>
    <scope>NUCLEOTIDE SEQUENCE [LARGE SCALE GENOMIC DNA]</scope>
    <source>
        <strain evidence="1 2">PNUSAL002180</strain>
    </source>
</reference>
<sequence>MVKKTEKKQLKGSHQAEPDAVKFERMEDWFQGFTVDQYVHLKDSGMKDSDLVDLLDIPVAILRHWKMLHGLASYPASIFEVTTKEQGKYYYKALKQRDLRHLLRQAGIQARSITEIPGDEWESFYVSLDGADSYTTLGLLEQEVVLGLLAHLEPVLETQAAEVCVPVGTYKVIRYGGNNGGQIVNFVQPHRAQKVKKGKPVQLLVKGRVQIAIKPGMYVVKNSLKEVMCYTSKEFFMLFDLLQDTKYRPNG</sequence>